<accession>A0A0P6XII7</accession>
<feature type="transmembrane region" description="Helical" evidence="1">
    <location>
        <begin position="240"/>
        <end position="261"/>
    </location>
</feature>
<dbReference type="Proteomes" id="UP000050544">
    <property type="component" value="Unassembled WGS sequence"/>
</dbReference>
<dbReference type="PANTHER" id="PTHR35797:SF1">
    <property type="entry name" value="PROTEASE"/>
    <property type="match status" value="1"/>
</dbReference>
<dbReference type="STRING" id="869279.SE15_07135"/>
<name>A0A0P6XII7_9CHLR</name>
<dbReference type="PANTHER" id="PTHR35797">
    <property type="entry name" value="PROTEASE-RELATED"/>
    <property type="match status" value="1"/>
</dbReference>
<feature type="transmembrane region" description="Helical" evidence="1">
    <location>
        <begin position="216"/>
        <end position="234"/>
    </location>
</feature>
<feature type="transmembrane region" description="Helical" evidence="1">
    <location>
        <begin position="190"/>
        <end position="209"/>
    </location>
</feature>
<keyword evidence="4" id="KW-1185">Reference proteome</keyword>
<evidence type="ECO:0000313" key="4">
    <source>
        <dbReference type="Proteomes" id="UP000050544"/>
    </source>
</evidence>
<feature type="transmembrane region" description="Helical" evidence="1">
    <location>
        <begin position="45"/>
        <end position="64"/>
    </location>
</feature>
<dbReference type="GO" id="GO:0080120">
    <property type="term" value="P:CAAX-box protein maturation"/>
    <property type="evidence" value="ECO:0007669"/>
    <property type="project" value="UniProtKB-ARBA"/>
</dbReference>
<keyword evidence="1" id="KW-0812">Transmembrane</keyword>
<dbReference type="PATRIC" id="fig|869279.4.peg.2827"/>
<evidence type="ECO:0000256" key="1">
    <source>
        <dbReference type="SAM" id="Phobius"/>
    </source>
</evidence>
<dbReference type="AlphaFoldDB" id="A0A0P6XII7"/>
<sequence>MKTRPPLFWFFGLAYALSWGFWIPEAVAAWGVPLPPALLQFLSGPFNPAAFGPLIAALALRLTFGGRKETLRWLRDSLHLRFNAIWLLPTLLLPLLIFGGGVLGSILMGATPLDRSILSNPPYALIGFLVILFTAGPFQEELGWRGYALPRLQRRFSPLGASLVVGVLWWLWHLPLVFIPGKFMTQDPLLFLALSLEFILVSILFTWIYNRTQGSVLATMLFHAAMNASIWVFLPSMTINATLLACTVLLLAIGVGVVLAGDKTAHLNSLRRLEKE</sequence>
<dbReference type="RefSeq" id="WP_054521424.1">
    <property type="nucleotide sequence ID" value="NZ_LGKO01000003.1"/>
</dbReference>
<feature type="domain" description="CAAX prenyl protease 2/Lysostaphin resistance protein A-like" evidence="2">
    <location>
        <begin position="125"/>
        <end position="228"/>
    </location>
</feature>
<evidence type="ECO:0000259" key="2">
    <source>
        <dbReference type="Pfam" id="PF02517"/>
    </source>
</evidence>
<organism evidence="3 4">
    <name type="scientific">Thermanaerothrix daxensis</name>
    <dbReference type="NCBI Taxonomy" id="869279"/>
    <lineage>
        <taxon>Bacteria</taxon>
        <taxon>Bacillati</taxon>
        <taxon>Chloroflexota</taxon>
        <taxon>Anaerolineae</taxon>
        <taxon>Anaerolineales</taxon>
        <taxon>Anaerolineaceae</taxon>
        <taxon>Thermanaerothrix</taxon>
    </lineage>
</organism>
<feature type="transmembrane region" description="Helical" evidence="1">
    <location>
        <begin position="159"/>
        <end position="178"/>
    </location>
</feature>
<comment type="caution">
    <text evidence="3">The sequence shown here is derived from an EMBL/GenBank/DDBJ whole genome shotgun (WGS) entry which is preliminary data.</text>
</comment>
<keyword evidence="1" id="KW-1133">Transmembrane helix</keyword>
<dbReference type="Pfam" id="PF02517">
    <property type="entry name" value="Rce1-like"/>
    <property type="match status" value="1"/>
</dbReference>
<gene>
    <name evidence="3" type="ORF">SE15_07135</name>
</gene>
<reference evidence="3 4" key="1">
    <citation type="submission" date="2015-07" db="EMBL/GenBank/DDBJ databases">
        <title>Whole genome sequence of Thermanaerothrix daxensis DSM 23592.</title>
        <authorList>
            <person name="Hemp J."/>
            <person name="Ward L.M."/>
            <person name="Pace L.A."/>
            <person name="Fischer W.W."/>
        </authorList>
    </citation>
    <scope>NUCLEOTIDE SEQUENCE [LARGE SCALE GENOMIC DNA]</scope>
    <source>
        <strain evidence="3 4">GNS-1</strain>
    </source>
</reference>
<dbReference type="OrthoDB" id="3693644at2"/>
<feature type="transmembrane region" description="Helical" evidence="1">
    <location>
        <begin position="122"/>
        <end position="138"/>
    </location>
</feature>
<proteinExistence type="predicted"/>
<protein>
    <recommendedName>
        <fullName evidence="2">CAAX prenyl protease 2/Lysostaphin resistance protein A-like domain-containing protein</fullName>
    </recommendedName>
</protein>
<dbReference type="EMBL" id="LGKO01000003">
    <property type="protein sequence ID" value="KPL83437.1"/>
    <property type="molecule type" value="Genomic_DNA"/>
</dbReference>
<keyword evidence="1" id="KW-0472">Membrane</keyword>
<feature type="transmembrane region" description="Helical" evidence="1">
    <location>
        <begin position="85"/>
        <end position="110"/>
    </location>
</feature>
<dbReference type="InterPro" id="IPR042150">
    <property type="entry name" value="MmRce1-like"/>
</dbReference>
<dbReference type="GO" id="GO:0004175">
    <property type="term" value="F:endopeptidase activity"/>
    <property type="evidence" value="ECO:0007669"/>
    <property type="project" value="UniProtKB-ARBA"/>
</dbReference>
<dbReference type="InterPro" id="IPR003675">
    <property type="entry name" value="Rce1/LyrA-like_dom"/>
</dbReference>
<evidence type="ECO:0000313" key="3">
    <source>
        <dbReference type="EMBL" id="KPL83437.1"/>
    </source>
</evidence>